<sequence>MKLGLSGKLTQATIASPLTPLFLLAALVVGLIAVVVIPREEEPQISVPMVDIRVNADGLRAPDGVELVTKPLETIVKAIDGVEHVYSQTEDDR</sequence>
<dbReference type="EMBL" id="SUQX01000416">
    <property type="protein sequence ID" value="TJX00223.1"/>
    <property type="molecule type" value="Genomic_DNA"/>
</dbReference>
<dbReference type="RefSeq" id="WP_146710826.1">
    <property type="nucleotide sequence ID" value="NZ_SUQX01000416.1"/>
</dbReference>
<keyword evidence="1" id="KW-1133">Transmembrane helix</keyword>
<proteinExistence type="predicted"/>
<feature type="transmembrane region" description="Helical" evidence="1">
    <location>
        <begin position="20"/>
        <end position="37"/>
    </location>
</feature>
<dbReference type="Gene3D" id="3.30.70.1430">
    <property type="entry name" value="Multidrug efflux transporter AcrB pore domain"/>
    <property type="match status" value="1"/>
</dbReference>
<gene>
    <name evidence="2" type="ORF">E8M63_14700</name>
</gene>
<protein>
    <submittedName>
        <fullName evidence="2">Efflux RND transporter permease subunit</fullName>
    </submittedName>
</protein>
<feature type="non-terminal residue" evidence="2">
    <location>
        <position position="93"/>
    </location>
</feature>
<evidence type="ECO:0000313" key="2">
    <source>
        <dbReference type="EMBL" id="TJX00223.1"/>
    </source>
</evidence>
<dbReference type="PANTHER" id="PTHR32063:SF16">
    <property type="entry name" value="CATION EFFLUX SYSTEM (ACRB_ACRD_ACRF FAMILY)"/>
    <property type="match status" value="1"/>
</dbReference>
<accession>A0AAX2TKX0</accession>
<dbReference type="Pfam" id="PF00873">
    <property type="entry name" value="ACR_tran"/>
    <property type="match status" value="1"/>
</dbReference>
<evidence type="ECO:0000256" key="1">
    <source>
        <dbReference type="SAM" id="Phobius"/>
    </source>
</evidence>
<dbReference type="GO" id="GO:0042910">
    <property type="term" value="F:xenobiotic transmembrane transporter activity"/>
    <property type="evidence" value="ECO:0007669"/>
    <property type="project" value="TreeGrafter"/>
</dbReference>
<dbReference type="Proteomes" id="UP000307092">
    <property type="component" value="Unassembled WGS sequence"/>
</dbReference>
<dbReference type="AlphaFoldDB" id="A0AAX2TKX0"/>
<organism evidence="2 3">
    <name type="scientific">Neisseria gonorrhoeae</name>
    <dbReference type="NCBI Taxonomy" id="485"/>
    <lineage>
        <taxon>Bacteria</taxon>
        <taxon>Pseudomonadati</taxon>
        <taxon>Pseudomonadota</taxon>
        <taxon>Betaproteobacteria</taxon>
        <taxon>Neisseriales</taxon>
        <taxon>Neisseriaceae</taxon>
        <taxon>Neisseria</taxon>
    </lineage>
</organism>
<dbReference type="SUPFAM" id="SSF82693">
    <property type="entry name" value="Multidrug efflux transporter AcrB pore domain, PN1, PN2, PC1 and PC2 subdomains"/>
    <property type="match status" value="1"/>
</dbReference>
<evidence type="ECO:0000313" key="3">
    <source>
        <dbReference type="Proteomes" id="UP000307092"/>
    </source>
</evidence>
<comment type="caution">
    <text evidence="2">The sequence shown here is derived from an EMBL/GenBank/DDBJ whole genome shotgun (WGS) entry which is preliminary data.</text>
</comment>
<dbReference type="GO" id="GO:0005886">
    <property type="term" value="C:plasma membrane"/>
    <property type="evidence" value="ECO:0007669"/>
    <property type="project" value="TreeGrafter"/>
</dbReference>
<keyword evidence="1" id="KW-0472">Membrane</keyword>
<reference evidence="2 3" key="1">
    <citation type="submission" date="2019-04" db="EMBL/GenBank/DDBJ databases">
        <title>The CDC panel for molecular diagnostics of ciprofloxacin resistance and its use for research and clinical development.</title>
        <authorList>
            <person name="Liu H."/>
            <person name="Tang K."/>
            <person name="Pham C."/>
            <person name="Schmerer M."/>
        </authorList>
    </citation>
    <scope>NUCLEOTIDE SEQUENCE [LARGE SCALE GENOMIC DNA]</scope>
    <source>
        <strain evidence="2 3">LRRBGS_0742</strain>
    </source>
</reference>
<keyword evidence="1" id="KW-0812">Transmembrane</keyword>
<dbReference type="PANTHER" id="PTHR32063">
    <property type="match status" value="1"/>
</dbReference>
<dbReference type="InterPro" id="IPR001036">
    <property type="entry name" value="Acrflvin-R"/>
</dbReference>
<name>A0AAX2TKX0_NEIGO</name>